<dbReference type="Pfam" id="PF07731">
    <property type="entry name" value="Cu-oxidase_2"/>
    <property type="match status" value="1"/>
</dbReference>
<evidence type="ECO:0000259" key="4">
    <source>
        <dbReference type="Pfam" id="PF07731"/>
    </source>
</evidence>
<dbReference type="InterPro" id="IPR045087">
    <property type="entry name" value="Cu-oxidase_fam"/>
</dbReference>
<dbReference type="PROSITE" id="PS00079">
    <property type="entry name" value="MULTICOPPER_OXIDASE1"/>
    <property type="match status" value="1"/>
</dbReference>
<organism evidence="6 7">
    <name type="scientific">Pseudomonas asuensis</name>
    <dbReference type="NCBI Taxonomy" id="1825787"/>
    <lineage>
        <taxon>Bacteria</taxon>
        <taxon>Pseudomonadati</taxon>
        <taxon>Pseudomonadota</taxon>
        <taxon>Gammaproteobacteria</taxon>
        <taxon>Pseudomonadales</taxon>
        <taxon>Pseudomonadaceae</taxon>
        <taxon>Pseudomonas</taxon>
    </lineage>
</organism>
<dbReference type="InterPro" id="IPR033138">
    <property type="entry name" value="Cu_oxidase_CS"/>
</dbReference>
<dbReference type="PANTHER" id="PTHR11709">
    <property type="entry name" value="MULTI-COPPER OXIDASE"/>
    <property type="match status" value="1"/>
</dbReference>
<dbReference type="Pfam" id="PF07732">
    <property type="entry name" value="Cu-oxidase_3"/>
    <property type="match status" value="1"/>
</dbReference>
<evidence type="ECO:0000259" key="5">
    <source>
        <dbReference type="Pfam" id="PF07732"/>
    </source>
</evidence>
<dbReference type="InterPro" id="IPR002355">
    <property type="entry name" value="Cu_oxidase_Cu_BS"/>
</dbReference>
<dbReference type="PROSITE" id="PS00080">
    <property type="entry name" value="MULTICOPPER_OXIDASE2"/>
    <property type="match status" value="1"/>
</dbReference>
<sequence>MRTFIFPEGLHFMSFTRRQVLGGLTGLAVVGVGAGGARWWLGRPQIAKEYDYELIAAPLDVELVPGHVTPALAYGGQFPGREIRARQGEWLRVRFTNHLDQPTTIHWHGIRLPIEMDGVPYISQAPVLPGESFIYQFKTPDAGTYWYHPHIASSEQLGKGLEGPLIVEEREPTGFEHDLTLCLKNWHIDSQGAFTAFSIPREAARVGTLGRLTTVNGKHAPTIDLPAGAVVRLRILNVDNTATYRLNLSGGEARIYALDGHPIEPRVFGDEYLLGPGMRIDLAYKVPAVGTQVSLRNGPLRLATLGATDQGAQSGTWPQPLPPNPVSEPDVEHAETVSFRFEWVATLASDPAYCGKAMYWQINGQAGGEHKEGDQHPALARLKLGQSYILEFRNMAQYLHPVHLHGLTFKVLSSDRHPVTPYYTDTYLLGKNETARVALVADNPGQWMLHCHVIDHMETGLMGTIEVS</sequence>
<name>A0ABQ2GGY3_9PSED</name>
<dbReference type="PANTHER" id="PTHR11709:SF2">
    <property type="entry name" value="MULTICOPPER OXIDASE LPR1"/>
    <property type="match status" value="1"/>
</dbReference>
<evidence type="ECO:0000313" key="7">
    <source>
        <dbReference type="Proteomes" id="UP000616499"/>
    </source>
</evidence>
<proteinExistence type="predicted"/>
<keyword evidence="3" id="KW-0472">Membrane</keyword>
<dbReference type="Gene3D" id="2.60.40.420">
    <property type="entry name" value="Cupredoxins - blue copper proteins"/>
    <property type="match status" value="3"/>
</dbReference>
<dbReference type="CDD" id="cd13861">
    <property type="entry name" value="CuRO_1_CumA_like"/>
    <property type="match status" value="1"/>
</dbReference>
<dbReference type="SUPFAM" id="SSF49503">
    <property type="entry name" value="Cupredoxins"/>
    <property type="match status" value="3"/>
</dbReference>
<feature type="domain" description="Plastocyanin-like" evidence="5">
    <location>
        <begin position="68"/>
        <end position="171"/>
    </location>
</feature>
<dbReference type="InterPro" id="IPR011707">
    <property type="entry name" value="Cu-oxidase-like_N"/>
</dbReference>
<reference evidence="7" key="1">
    <citation type="journal article" date="2019" name="Int. J. Syst. Evol. Microbiol.">
        <title>The Global Catalogue of Microorganisms (GCM) 10K type strain sequencing project: providing services to taxonomists for standard genome sequencing and annotation.</title>
        <authorList>
            <consortium name="The Broad Institute Genomics Platform"/>
            <consortium name="The Broad Institute Genome Sequencing Center for Infectious Disease"/>
            <person name="Wu L."/>
            <person name="Ma J."/>
        </authorList>
    </citation>
    <scope>NUCLEOTIDE SEQUENCE [LARGE SCALE GENOMIC DNA]</scope>
    <source>
        <strain evidence="7">JCM 13501</strain>
    </source>
</reference>
<keyword evidence="2" id="KW-0560">Oxidoreductase</keyword>
<keyword evidence="3" id="KW-0812">Transmembrane</keyword>
<keyword evidence="3" id="KW-1133">Transmembrane helix</keyword>
<gene>
    <name evidence="6" type="ORF">GCM10009425_02740</name>
</gene>
<evidence type="ECO:0000256" key="2">
    <source>
        <dbReference type="ARBA" id="ARBA00023002"/>
    </source>
</evidence>
<comment type="caution">
    <text evidence="6">The sequence shown here is derived from an EMBL/GenBank/DDBJ whole genome shotgun (WGS) entry which is preliminary data.</text>
</comment>
<dbReference type="Proteomes" id="UP000616499">
    <property type="component" value="Unassembled WGS sequence"/>
</dbReference>
<feature type="transmembrane region" description="Helical" evidence="3">
    <location>
        <begin position="20"/>
        <end position="41"/>
    </location>
</feature>
<protein>
    <submittedName>
        <fullName evidence="6">Metallo-oxidoreductase</fullName>
    </submittedName>
</protein>
<keyword evidence="7" id="KW-1185">Reference proteome</keyword>
<keyword evidence="1" id="KW-0479">Metal-binding</keyword>
<feature type="domain" description="Plastocyanin-like" evidence="4">
    <location>
        <begin position="370"/>
        <end position="467"/>
    </location>
</feature>
<evidence type="ECO:0000256" key="1">
    <source>
        <dbReference type="ARBA" id="ARBA00022723"/>
    </source>
</evidence>
<dbReference type="InterPro" id="IPR011706">
    <property type="entry name" value="Cu-oxidase_C"/>
</dbReference>
<dbReference type="EMBL" id="BMNW01000001">
    <property type="protein sequence ID" value="GGL95180.1"/>
    <property type="molecule type" value="Genomic_DNA"/>
</dbReference>
<evidence type="ECO:0000256" key="3">
    <source>
        <dbReference type="SAM" id="Phobius"/>
    </source>
</evidence>
<dbReference type="InterPro" id="IPR008972">
    <property type="entry name" value="Cupredoxin"/>
</dbReference>
<accession>A0ABQ2GGY3</accession>
<evidence type="ECO:0000313" key="6">
    <source>
        <dbReference type="EMBL" id="GGL95180.1"/>
    </source>
</evidence>